<protein>
    <submittedName>
        <fullName evidence="5">Purine transport regulator</fullName>
    </submittedName>
</protein>
<dbReference type="InterPro" id="IPR042070">
    <property type="entry name" value="PucR_C-HTH_sf"/>
</dbReference>
<organism evidence="5 6">
    <name type="scientific">Leuconostoc citreum</name>
    <dbReference type="NCBI Taxonomy" id="33964"/>
    <lineage>
        <taxon>Bacteria</taxon>
        <taxon>Bacillati</taxon>
        <taxon>Bacillota</taxon>
        <taxon>Bacilli</taxon>
        <taxon>Lactobacillales</taxon>
        <taxon>Lactobacillaceae</taxon>
        <taxon>Leuconostoc</taxon>
    </lineage>
</organism>
<dbReference type="SUPFAM" id="SSF75138">
    <property type="entry name" value="HprK N-terminal domain-like"/>
    <property type="match status" value="1"/>
</dbReference>
<name>A0A5A5U172_LEUCI</name>
<dbReference type="InterPro" id="IPR051448">
    <property type="entry name" value="CdaR-like_regulators"/>
</dbReference>
<dbReference type="Pfam" id="PF13556">
    <property type="entry name" value="HTH_30"/>
    <property type="match status" value="1"/>
</dbReference>
<comment type="similarity">
    <text evidence="1">Belongs to the CdaR family.</text>
</comment>
<proteinExistence type="inferred from homology"/>
<dbReference type="InterPro" id="IPR012914">
    <property type="entry name" value="PucR_dom"/>
</dbReference>
<dbReference type="EMBL" id="BJJW01000006">
    <property type="protein sequence ID" value="GDZ83786.1"/>
    <property type="molecule type" value="Genomic_DNA"/>
</dbReference>
<dbReference type="InterPro" id="IPR028979">
    <property type="entry name" value="Ser_kin/Pase_Hpr-like_N_sf"/>
</dbReference>
<dbReference type="Pfam" id="PF07905">
    <property type="entry name" value="PucR"/>
    <property type="match status" value="1"/>
</dbReference>
<evidence type="ECO:0000259" key="4">
    <source>
        <dbReference type="Pfam" id="PF17853"/>
    </source>
</evidence>
<evidence type="ECO:0000256" key="1">
    <source>
        <dbReference type="ARBA" id="ARBA00006754"/>
    </source>
</evidence>
<dbReference type="InterPro" id="IPR041522">
    <property type="entry name" value="CdaR_GGDEF"/>
</dbReference>
<dbReference type="Proteomes" id="UP000323274">
    <property type="component" value="Unassembled WGS sequence"/>
</dbReference>
<comment type="caution">
    <text evidence="5">The sequence shown here is derived from an EMBL/GenBank/DDBJ whole genome shotgun (WGS) entry which is preliminary data.</text>
</comment>
<dbReference type="PANTHER" id="PTHR33744:SF1">
    <property type="entry name" value="DNA-BINDING TRANSCRIPTIONAL ACTIVATOR ADER"/>
    <property type="match status" value="1"/>
</dbReference>
<evidence type="ECO:0000313" key="5">
    <source>
        <dbReference type="EMBL" id="GDZ83786.1"/>
    </source>
</evidence>
<evidence type="ECO:0000259" key="2">
    <source>
        <dbReference type="Pfam" id="PF07905"/>
    </source>
</evidence>
<feature type="domain" description="PucR C-terminal helix-turn-helix" evidence="3">
    <location>
        <begin position="456"/>
        <end position="513"/>
    </location>
</feature>
<dbReference type="InterPro" id="IPR025736">
    <property type="entry name" value="PucR_C-HTH_dom"/>
</dbReference>
<dbReference type="Gene3D" id="1.10.10.2840">
    <property type="entry name" value="PucR C-terminal helix-turn-helix domain"/>
    <property type="match status" value="1"/>
</dbReference>
<accession>A0A5A5U172</accession>
<evidence type="ECO:0000313" key="6">
    <source>
        <dbReference type="Proteomes" id="UP000323274"/>
    </source>
</evidence>
<feature type="domain" description="CdaR GGDEF-like" evidence="4">
    <location>
        <begin position="289"/>
        <end position="412"/>
    </location>
</feature>
<evidence type="ECO:0000259" key="3">
    <source>
        <dbReference type="Pfam" id="PF13556"/>
    </source>
</evidence>
<dbReference type="RefSeq" id="WP_149334322.1">
    <property type="nucleotide sequence ID" value="NZ_BJJW01000006.1"/>
</dbReference>
<gene>
    <name evidence="5" type="primary">pucR</name>
    <name evidence="5" type="ORF">LCIT_10280</name>
</gene>
<sequence length="515" mass="58861">MKLNEMLNHKVLANIRVVAGFDGLTRDVSQVGMIDAPDITDFLFDGQLLVTSGYHFQQQPSLLRDLIIGMAKNNASGIAIKKGRYMTTIPPNILKLADELNIPILWTPASDFLSLTVKRLTAVILATQNTELKQIISINQQLSDLNAQNITYQHLLDQSAHILDTSLALLNAHFTALYASSEWVAQREFLTHFLRHDSKIDYLNLTTPTRVTFNHRAIDILPIFSALNENKAFAAFVVNEDEPSSFQILKRQQVMNTLGLANSRTDLLNETAFRNRSGFFLNVMQGGLNTEAIDNYLYEAKIDSKQHFRVAIVDFAEKEKIIESHQLDIRQQLTRWFIQEFHWHVLTFSHRQQLVLLMHETIAPQEFLTALRHFLSAQQTLHHPLRIGFSRISESIHNLAELYSQANHALKLTSIQQPIMRFRPKSAEELLHLLPEQESQTFIEQTLGPILSNSELLDTLKTYIFLNQNVTAVAKTLFVHRNTITYRLKRVSDILGVDLEMPDVLLDIRLALMLL</sequence>
<dbReference type="AlphaFoldDB" id="A0A5A5U172"/>
<dbReference type="PANTHER" id="PTHR33744">
    <property type="entry name" value="CARBOHYDRATE DIACID REGULATOR"/>
    <property type="match status" value="1"/>
</dbReference>
<reference evidence="5 6" key="1">
    <citation type="submission" date="2019-04" db="EMBL/GenBank/DDBJ databases">
        <title>A pseudo-fructophilic Leuconostoc citreum strain F192-5 isolated from peel of satsuma mandarin: the first report for isolation and characterization of strain-dependent fructophilic-like characteristics.</title>
        <authorList>
            <person name="Maeno S."/>
            <person name="Tanizawa Y."/>
            <person name="Kajikawa A."/>
            <person name="Kanesaki Y."/>
            <person name="Kubota E."/>
            <person name="Arita M."/>
            <person name="Leon D."/>
            <person name="Endo A."/>
        </authorList>
    </citation>
    <scope>NUCLEOTIDE SEQUENCE [LARGE SCALE GENOMIC DNA]</scope>
    <source>
        <strain evidence="5 6">F192-5</strain>
    </source>
</reference>
<dbReference type="Pfam" id="PF17853">
    <property type="entry name" value="GGDEF_2"/>
    <property type="match status" value="1"/>
</dbReference>
<feature type="domain" description="Purine catabolism PurC-like" evidence="2">
    <location>
        <begin position="5"/>
        <end position="109"/>
    </location>
</feature>